<dbReference type="AlphaFoldDB" id="F0VI05"/>
<accession>F0VI05</accession>
<sequence>MATESSDARVLAGQEQAVAAEVPAVPAAQEGSSAEAPQTESHLAPEQQVQETVMQAGSPYRVVGSGELSDPTAIQVAAIKQQQAMYTGFGAPYALNSPSAMAATPGMVPRMGHPPPLYLYPGAQAAVPLTTSFYNGPSSISGPCYYDPYGMLNPAACFTPMALAPTDPAASAKSLSQKNSKSRGFCC</sequence>
<dbReference type="GeneID" id="13443804"/>
<dbReference type="Proteomes" id="UP000007494">
    <property type="component" value="Chromosome VIII"/>
</dbReference>
<dbReference type="FunCoup" id="F0VI05">
    <property type="interactions" value="12"/>
</dbReference>
<reference evidence="2" key="2">
    <citation type="submission" date="2011-03" db="EMBL/GenBank/DDBJ databases">
        <title>Comparative genomics and transcriptomics of Neospora caninum and Toxoplasma gondii.</title>
        <authorList>
            <person name="Reid A.J."/>
            <person name="Sohal A."/>
            <person name="Harris D."/>
            <person name="Quail M."/>
            <person name="Sanders M."/>
            <person name="Berriman M."/>
            <person name="Wastling J.M."/>
            <person name="Pain A."/>
        </authorList>
    </citation>
    <scope>NUCLEOTIDE SEQUENCE</scope>
    <source>
        <strain evidence="2">Liverpool</strain>
    </source>
</reference>
<feature type="compositionally biased region" description="Polar residues" evidence="1">
    <location>
        <begin position="35"/>
        <end position="46"/>
    </location>
</feature>
<dbReference type="VEuPathDB" id="ToxoDB:NCLIV_031530"/>
<feature type="compositionally biased region" description="Low complexity" evidence="1">
    <location>
        <begin position="22"/>
        <end position="31"/>
    </location>
</feature>
<protein>
    <submittedName>
        <fullName evidence="2">Uncharacterized protein</fullName>
    </submittedName>
</protein>
<feature type="region of interest" description="Disordered" evidence="1">
    <location>
        <begin position="22"/>
        <end position="46"/>
    </location>
</feature>
<keyword evidence="4" id="KW-1185">Reference proteome</keyword>
<evidence type="ECO:0000256" key="1">
    <source>
        <dbReference type="SAM" id="MobiDB-lite"/>
    </source>
</evidence>
<proteinExistence type="predicted"/>
<reference evidence="2" key="1">
    <citation type="submission" date="2011-02" db="EMBL/GenBank/DDBJ databases">
        <authorList>
            <person name="Aslett M."/>
        </authorList>
    </citation>
    <scope>NUCLEOTIDE SEQUENCE</scope>
    <source>
        <strain evidence="2">Liverpool</strain>
    </source>
</reference>
<dbReference type="RefSeq" id="XP_003883398.1">
    <property type="nucleotide sequence ID" value="XM_003883349.1"/>
</dbReference>
<evidence type="ECO:0000313" key="3">
    <source>
        <dbReference type="EMBL" id="CEL67352.1"/>
    </source>
</evidence>
<dbReference type="EMBL" id="LN714483">
    <property type="protein sequence ID" value="CEL67352.1"/>
    <property type="molecule type" value="Genomic_DNA"/>
</dbReference>
<gene>
    <name evidence="3" type="ORF">BN1204_031530</name>
    <name evidence="2" type="ORF">NCLIV_031530</name>
</gene>
<dbReference type="InParanoid" id="F0VI05"/>
<dbReference type="OrthoDB" id="346087at2759"/>
<evidence type="ECO:0000313" key="4">
    <source>
        <dbReference type="Proteomes" id="UP000007494"/>
    </source>
</evidence>
<dbReference type="EMBL" id="FR823390">
    <property type="protein sequence ID" value="CBZ53366.1"/>
    <property type="molecule type" value="Genomic_DNA"/>
</dbReference>
<organism evidence="2 4">
    <name type="scientific">Neospora caninum (strain Liverpool)</name>
    <dbReference type="NCBI Taxonomy" id="572307"/>
    <lineage>
        <taxon>Eukaryota</taxon>
        <taxon>Sar</taxon>
        <taxon>Alveolata</taxon>
        <taxon>Apicomplexa</taxon>
        <taxon>Conoidasida</taxon>
        <taxon>Coccidia</taxon>
        <taxon>Eucoccidiorida</taxon>
        <taxon>Eimeriorina</taxon>
        <taxon>Sarcocystidae</taxon>
        <taxon>Neospora</taxon>
    </lineage>
</organism>
<name>F0VI05_NEOCL</name>
<reference evidence="4" key="3">
    <citation type="journal article" date="2012" name="PLoS Pathog.">
        <title>Comparative genomics of the apicomplexan parasites Toxoplasma gondii and Neospora caninum: Coccidia differing in host range and transmission strategy.</title>
        <authorList>
            <person name="Reid A.J."/>
            <person name="Vermont S.J."/>
            <person name="Cotton J.A."/>
            <person name="Harris D."/>
            <person name="Hill-Cawthorne G.A."/>
            <person name="Konen-Waisman S."/>
            <person name="Latham S.M."/>
            <person name="Mourier T."/>
            <person name="Norton R."/>
            <person name="Quail M.A."/>
            <person name="Sanders M."/>
            <person name="Shanmugam D."/>
            <person name="Sohal A."/>
            <person name="Wasmuth J.D."/>
            <person name="Brunk B."/>
            <person name="Grigg M.E."/>
            <person name="Howard J.C."/>
            <person name="Parkinson J."/>
            <person name="Roos D.S."/>
            <person name="Trees A.J."/>
            <person name="Berriman M."/>
            <person name="Pain A."/>
            <person name="Wastling J.M."/>
        </authorList>
    </citation>
    <scope>NUCLEOTIDE SEQUENCE [LARGE SCALE GENOMIC DNA]</scope>
    <source>
        <strain evidence="4">Liverpool</strain>
    </source>
</reference>
<reference evidence="3" key="4">
    <citation type="journal article" date="2015" name="PLoS ONE">
        <title>Comprehensive Evaluation of Toxoplasma gondii VEG and Neospora caninum LIV Genomes with Tachyzoite Stage Transcriptome and Proteome Defines Novel Transcript Features.</title>
        <authorList>
            <person name="Ramaprasad A."/>
            <person name="Mourier T."/>
            <person name="Naeem R."/>
            <person name="Malas T.B."/>
            <person name="Moussa E."/>
            <person name="Panigrahi A."/>
            <person name="Vermont S.J."/>
            <person name="Otto T.D."/>
            <person name="Wastling J."/>
            <person name="Pain A."/>
        </authorList>
    </citation>
    <scope>NUCLEOTIDE SEQUENCE</scope>
    <source>
        <strain evidence="3">Liverpool</strain>
    </source>
</reference>
<dbReference type="eggNOG" id="ENOG502R09Z">
    <property type="taxonomic scope" value="Eukaryota"/>
</dbReference>
<dbReference type="OMA" id="APHVEAQ"/>
<evidence type="ECO:0000313" key="2">
    <source>
        <dbReference type="EMBL" id="CBZ53366.1"/>
    </source>
</evidence>